<keyword evidence="1" id="KW-0732">Signal</keyword>
<evidence type="ECO:0000313" key="3">
    <source>
        <dbReference type="Proteomes" id="UP000182241"/>
    </source>
</evidence>
<dbReference type="InterPro" id="IPR029058">
    <property type="entry name" value="AB_hydrolase_fold"/>
</dbReference>
<dbReference type="AlphaFoldDB" id="A0A1H4TR66"/>
<dbReference type="STRING" id="57704.SAMN04489793_2662"/>
<evidence type="ECO:0000313" key="2">
    <source>
        <dbReference type="EMBL" id="SEC58544.1"/>
    </source>
</evidence>
<feature type="chain" id="PRO_5009844429" description="Alpha/beta hydrolase family protein" evidence="1">
    <location>
        <begin position="24"/>
        <end position="270"/>
    </location>
</feature>
<protein>
    <recommendedName>
        <fullName evidence="4">Alpha/beta hydrolase family protein</fullName>
    </recommendedName>
</protein>
<evidence type="ECO:0000256" key="1">
    <source>
        <dbReference type="SAM" id="SignalP"/>
    </source>
</evidence>
<feature type="signal peptide" evidence="1">
    <location>
        <begin position="1"/>
        <end position="23"/>
    </location>
</feature>
<dbReference type="RefSeq" id="WP_068626719.1">
    <property type="nucleotide sequence ID" value="NZ_CBDRGN010000001.1"/>
</dbReference>
<dbReference type="Proteomes" id="UP000182241">
    <property type="component" value="Unassembled WGS sequence"/>
</dbReference>
<name>A0A1H4TR66_TSUTY</name>
<accession>A0A1H4TR66</accession>
<dbReference type="PROSITE" id="PS51257">
    <property type="entry name" value="PROKAR_LIPOPROTEIN"/>
    <property type="match status" value="1"/>
</dbReference>
<gene>
    <name evidence="2" type="ORF">SAMN04489793_2662</name>
</gene>
<proteinExistence type="predicted"/>
<keyword evidence="3" id="KW-1185">Reference proteome</keyword>
<dbReference type="GeneID" id="300998494"/>
<dbReference type="SUPFAM" id="SSF53474">
    <property type="entry name" value="alpha/beta-Hydrolases"/>
    <property type="match status" value="1"/>
</dbReference>
<evidence type="ECO:0008006" key="4">
    <source>
        <dbReference type="Google" id="ProtNLM"/>
    </source>
</evidence>
<sequence length="270" mass="27708">MTHARTRIAAVLLAMLLAVASCASDKPTPVISQEPAPPAPAALPANWNESTVQVPVDAGAATYVSPSNPQRLRAALILAGPDRAGQVAARELSVMLAQHGVASLRFDGAPSGSPGYAALLDRAGKGLTALAERAGLGDDRLLAVGHGTAAAQALALGTGGTGRAALPMALVEPVLQGLPDGTPDVLRTAMTLPPQKHNIVTCSDADVAVDCSVTQDLADVMTGTHANYVRLRGVSHALQEDTSRDPARYGSDLPFSATLYRSLGSWVAMQ</sequence>
<organism evidence="2 3">
    <name type="scientific">Tsukamurella tyrosinosolvens</name>
    <dbReference type="NCBI Taxonomy" id="57704"/>
    <lineage>
        <taxon>Bacteria</taxon>
        <taxon>Bacillati</taxon>
        <taxon>Actinomycetota</taxon>
        <taxon>Actinomycetes</taxon>
        <taxon>Mycobacteriales</taxon>
        <taxon>Tsukamurellaceae</taxon>
        <taxon>Tsukamurella</taxon>
    </lineage>
</organism>
<reference evidence="3" key="1">
    <citation type="submission" date="2016-10" db="EMBL/GenBank/DDBJ databases">
        <authorList>
            <person name="Varghese N."/>
            <person name="Submissions S."/>
        </authorList>
    </citation>
    <scope>NUCLEOTIDE SEQUENCE [LARGE SCALE GENOMIC DNA]</scope>
    <source>
        <strain evidence="3">DSM 44234</strain>
    </source>
</reference>
<dbReference type="Gene3D" id="3.40.50.1820">
    <property type="entry name" value="alpha/beta hydrolase"/>
    <property type="match status" value="1"/>
</dbReference>
<dbReference type="EMBL" id="FNSA01000003">
    <property type="protein sequence ID" value="SEC58544.1"/>
    <property type="molecule type" value="Genomic_DNA"/>
</dbReference>
<dbReference type="KEGG" id="tsm:ASU32_12005"/>